<keyword evidence="3 5" id="KW-1133">Transmembrane helix</keyword>
<accession>A0A2W2AUR1</accession>
<evidence type="ECO:0000256" key="4">
    <source>
        <dbReference type="ARBA" id="ARBA00023136"/>
    </source>
</evidence>
<dbReference type="PANTHER" id="PTHR12714">
    <property type="entry name" value="PROTEIN-S ISOPRENYLCYSTEINE O-METHYLTRANSFERASE"/>
    <property type="match status" value="1"/>
</dbReference>
<comment type="subcellular location">
    <subcellularLocation>
        <location evidence="1">Membrane</location>
        <topology evidence="1">Multi-pass membrane protein</topology>
    </subcellularLocation>
</comment>
<dbReference type="InterPro" id="IPR007269">
    <property type="entry name" value="ICMT_MeTrfase"/>
</dbReference>
<dbReference type="Proteomes" id="UP000248745">
    <property type="component" value="Unassembled WGS sequence"/>
</dbReference>
<dbReference type="AlphaFoldDB" id="A0A2W2AUR1"/>
<protein>
    <recommendedName>
        <fullName evidence="8">Isoprenylcysteine carboxylmethyltransferase family protein</fullName>
    </recommendedName>
</protein>
<keyword evidence="2 5" id="KW-0812">Transmembrane</keyword>
<evidence type="ECO:0008006" key="8">
    <source>
        <dbReference type="Google" id="ProtNLM"/>
    </source>
</evidence>
<dbReference type="EMBL" id="QKTW01000022">
    <property type="protein sequence ID" value="PZF71704.1"/>
    <property type="molecule type" value="Genomic_DNA"/>
</dbReference>
<comment type="caution">
    <text evidence="6">The sequence shown here is derived from an EMBL/GenBank/DDBJ whole genome shotgun (WGS) entry which is preliminary data.</text>
</comment>
<name>A0A2W2AUR1_9BACT</name>
<dbReference type="Gene3D" id="1.20.120.1630">
    <property type="match status" value="1"/>
</dbReference>
<feature type="transmembrane region" description="Helical" evidence="5">
    <location>
        <begin position="94"/>
        <end position="111"/>
    </location>
</feature>
<organism evidence="6 7">
    <name type="scientific">Taibaiella soli</name>
    <dbReference type="NCBI Taxonomy" id="1649169"/>
    <lineage>
        <taxon>Bacteria</taxon>
        <taxon>Pseudomonadati</taxon>
        <taxon>Bacteroidota</taxon>
        <taxon>Chitinophagia</taxon>
        <taxon>Chitinophagales</taxon>
        <taxon>Chitinophagaceae</taxon>
        <taxon>Taibaiella</taxon>
    </lineage>
</organism>
<dbReference type="Pfam" id="PF04140">
    <property type="entry name" value="ICMT"/>
    <property type="match status" value="1"/>
</dbReference>
<evidence type="ECO:0000256" key="2">
    <source>
        <dbReference type="ARBA" id="ARBA00022692"/>
    </source>
</evidence>
<dbReference type="GO" id="GO:0004671">
    <property type="term" value="F:protein C-terminal S-isoprenylcysteine carboxyl O-methyltransferase activity"/>
    <property type="evidence" value="ECO:0007669"/>
    <property type="project" value="InterPro"/>
</dbReference>
<keyword evidence="7" id="KW-1185">Reference proteome</keyword>
<sequence>MVCVKVVLTARIDHNPIFTSYAVAMNVGLGVIILGMVLRFAVIRSLGRYFTVDVTIREGHQLKTDGIYRYLRHPSYAASLISFAGFGISLNNYLSLLMLVVLIGAAFFYRVKVEERALIEQFGDDYINYMKRSKRLIPFIF</sequence>
<gene>
    <name evidence="6" type="ORF">DN068_16680</name>
</gene>
<evidence type="ECO:0000313" key="7">
    <source>
        <dbReference type="Proteomes" id="UP000248745"/>
    </source>
</evidence>
<proteinExistence type="predicted"/>
<dbReference type="PANTHER" id="PTHR12714:SF9">
    <property type="entry name" value="PROTEIN-S-ISOPRENYLCYSTEINE O-METHYLTRANSFERASE"/>
    <property type="match status" value="1"/>
</dbReference>
<dbReference type="GO" id="GO:0016020">
    <property type="term" value="C:membrane"/>
    <property type="evidence" value="ECO:0007669"/>
    <property type="project" value="UniProtKB-SubCell"/>
</dbReference>
<evidence type="ECO:0000256" key="1">
    <source>
        <dbReference type="ARBA" id="ARBA00004141"/>
    </source>
</evidence>
<dbReference type="OrthoDB" id="9809773at2"/>
<evidence type="ECO:0000313" key="6">
    <source>
        <dbReference type="EMBL" id="PZF71704.1"/>
    </source>
</evidence>
<reference evidence="6 7" key="1">
    <citation type="submission" date="2018-06" db="EMBL/GenBank/DDBJ databases">
        <title>Mucibacter soli gen. nov., sp. nov., a new member of the family Chitinophagaceae producing mucin.</title>
        <authorList>
            <person name="Kim M.-K."/>
            <person name="Park S."/>
            <person name="Kim T.-S."/>
            <person name="Joung Y."/>
            <person name="Han J.-H."/>
            <person name="Kim S.B."/>
        </authorList>
    </citation>
    <scope>NUCLEOTIDE SEQUENCE [LARGE SCALE GENOMIC DNA]</scope>
    <source>
        <strain evidence="6 7">R1-15</strain>
    </source>
</reference>
<keyword evidence="4 5" id="KW-0472">Membrane</keyword>
<evidence type="ECO:0000256" key="3">
    <source>
        <dbReference type="ARBA" id="ARBA00022989"/>
    </source>
</evidence>
<feature type="transmembrane region" description="Helical" evidence="5">
    <location>
        <begin position="20"/>
        <end position="42"/>
    </location>
</feature>
<evidence type="ECO:0000256" key="5">
    <source>
        <dbReference type="SAM" id="Phobius"/>
    </source>
</evidence>